<accession>A0A9R1XY60</accession>
<dbReference type="PROSITE" id="PS50104">
    <property type="entry name" value="TIR"/>
    <property type="match status" value="1"/>
</dbReference>
<dbReference type="Gene3D" id="3.40.50.10140">
    <property type="entry name" value="Toll/interleukin-1 receptor homology (TIR) domain"/>
    <property type="match status" value="1"/>
</dbReference>
<keyword evidence="1" id="KW-0433">Leucine-rich repeat</keyword>
<dbReference type="InterPro" id="IPR032675">
    <property type="entry name" value="LRR_dom_sf"/>
</dbReference>
<sequence length="1104" mass="126178">MVELHEISEGSSSSSSTHGRGYDVFLSFRGVDTRNSFTNHLYNALMHANITTFLDDEEIETGEDLKPELESAIKLSKASVVVLSRNYATSTWCLDELVLILEQRRTSKHLVIPIFYHVEPTHVRKQQSSFGDAMDKHRQKMEAEIDENKKIQWAQKMDRWNKALIEVADLKGKDANGRIEVELIDEIVNDIFRKLRIPSRFPLPQLIGMGNSIEFVTSWLKDASSHTTNLLTILGLGGMGKTSLAKYVYALHFHEFDTSSFIENITGRCDEKYNGILDVQKQLYNDILKRSSVQVHEVSTYTSMIENAVAHKKVFLVLDDIGSLDQLDALLGSKGFHPGTKIMITTKNAWLTKSCALFKRNIKPKYVEHKLEGLSMIESKKLLSYHAFMCNDPKVGYEEVSEKLVEYCEGHPMALKVLGRSLHNRDVTYWEGYIDELKKENIPPISNALRMSFDSLPLKMIRTCLSISLVFLQNNELMMHQLVQEMGRFLIREESPDKPGERSRLWCHEETFKVLKQKKGTENVLGLTLDMRMLVKEKLDGSLELKTDALSKMDRLMLLQLNYVQITGSYKNFPEELRWLCMHGFPLKFIPSDLPMENLVVLDLSYSNIESFGICCSYPQRLHRRLTQWIGSFSKDKWLLGSLKILNLSSCEQLRSLGGFDHLPVLEKLILRGCIGLFDVCESIEQCVELFFVDLSYCSKLQKLPRSLGMLKKVKTLLLVGCNLGESRIGIVDIHTSTCSSVVPSTVVEAIPNYSNCVRSLPRLETLSMRFCKKLTTVEHPPHTLTHLNLYSDKPMLQKLVLDQESSPLQLWIQWDRLPPSPFELQGMVKIEPMAGVEEKVLRSLGWTKPDILNKKRVGTATIFGEKEEFEIQMYYEFGIFSTLYEGEELPSWIMDRSTRSSISFTIPSSPNTFRGLNFCCVLTSRFALDKGLGSVGNVFIYIPVIIISNITKNLTWIYHHYIDVVYLGGMYLTFSNHWMFGMNEMECGDHVTITLNESQYDDGDAVIKECGVSFVYDDGEEEEDEDVLGYYKSWNHIIGGDLTPFEPTTGVYFLCKRRFCNSFFNMVSLGYDYQLGEGTNCKDDRLYFKALSQRKSGLPENAT</sequence>
<dbReference type="InterPro" id="IPR000157">
    <property type="entry name" value="TIR_dom"/>
</dbReference>
<dbReference type="EMBL" id="NBSK02000001">
    <property type="protein sequence ID" value="KAJ0226802.1"/>
    <property type="molecule type" value="Genomic_DNA"/>
</dbReference>
<dbReference type="GO" id="GO:0043531">
    <property type="term" value="F:ADP binding"/>
    <property type="evidence" value="ECO:0007669"/>
    <property type="project" value="InterPro"/>
</dbReference>
<dbReference type="InterPro" id="IPR002182">
    <property type="entry name" value="NB-ARC"/>
</dbReference>
<dbReference type="Proteomes" id="UP000235145">
    <property type="component" value="Unassembled WGS sequence"/>
</dbReference>
<dbReference type="GO" id="GO:0007165">
    <property type="term" value="P:signal transduction"/>
    <property type="evidence" value="ECO:0007669"/>
    <property type="project" value="InterPro"/>
</dbReference>
<protein>
    <recommendedName>
        <fullName evidence="3">TIR domain-containing protein</fullName>
    </recommendedName>
</protein>
<dbReference type="Gene3D" id="3.40.50.300">
    <property type="entry name" value="P-loop containing nucleotide triphosphate hydrolases"/>
    <property type="match status" value="1"/>
</dbReference>
<dbReference type="Gene3D" id="1.10.8.430">
    <property type="entry name" value="Helical domain of apoptotic protease-activating factors"/>
    <property type="match status" value="1"/>
</dbReference>
<proteinExistence type="predicted"/>
<dbReference type="FunFam" id="3.40.50.10140:FF:000007">
    <property type="entry name" value="Disease resistance protein (TIR-NBS-LRR class)"/>
    <property type="match status" value="1"/>
</dbReference>
<dbReference type="InterPro" id="IPR042197">
    <property type="entry name" value="Apaf_helical"/>
</dbReference>
<dbReference type="AlphaFoldDB" id="A0A9R1XY60"/>
<name>A0A9R1XY60_LACSA</name>
<dbReference type="InterPro" id="IPR035897">
    <property type="entry name" value="Toll_tir_struct_dom_sf"/>
</dbReference>
<evidence type="ECO:0000256" key="2">
    <source>
        <dbReference type="ARBA" id="ARBA00023027"/>
    </source>
</evidence>
<dbReference type="PANTHER" id="PTHR11017">
    <property type="entry name" value="LEUCINE-RICH REPEAT-CONTAINING PROTEIN"/>
    <property type="match status" value="1"/>
</dbReference>
<dbReference type="Gene3D" id="3.80.10.10">
    <property type="entry name" value="Ribonuclease Inhibitor"/>
    <property type="match status" value="1"/>
</dbReference>
<dbReference type="Pfam" id="PF01582">
    <property type="entry name" value="TIR"/>
    <property type="match status" value="1"/>
</dbReference>
<dbReference type="InterPro" id="IPR044974">
    <property type="entry name" value="Disease_R_plants"/>
</dbReference>
<feature type="domain" description="TIR" evidence="3">
    <location>
        <begin position="20"/>
        <end position="195"/>
    </location>
</feature>
<dbReference type="SUPFAM" id="SSF52540">
    <property type="entry name" value="P-loop containing nucleoside triphosphate hydrolases"/>
    <property type="match status" value="1"/>
</dbReference>
<evidence type="ECO:0000259" key="3">
    <source>
        <dbReference type="PROSITE" id="PS50104"/>
    </source>
</evidence>
<dbReference type="GO" id="GO:0006952">
    <property type="term" value="P:defense response"/>
    <property type="evidence" value="ECO:0007669"/>
    <property type="project" value="InterPro"/>
</dbReference>
<gene>
    <name evidence="4" type="ORF">LSAT_V11C100040140</name>
</gene>
<dbReference type="Pfam" id="PF00931">
    <property type="entry name" value="NB-ARC"/>
    <property type="match status" value="1"/>
</dbReference>
<dbReference type="PANTHER" id="PTHR11017:SF313">
    <property type="entry name" value="TIR DOMAIN, P-LOOP CONTAINING NUCLEOSIDE TRIPHOSPHATE HYDROLASE"/>
    <property type="match status" value="1"/>
</dbReference>
<organism evidence="4 5">
    <name type="scientific">Lactuca sativa</name>
    <name type="common">Garden lettuce</name>
    <dbReference type="NCBI Taxonomy" id="4236"/>
    <lineage>
        <taxon>Eukaryota</taxon>
        <taxon>Viridiplantae</taxon>
        <taxon>Streptophyta</taxon>
        <taxon>Embryophyta</taxon>
        <taxon>Tracheophyta</taxon>
        <taxon>Spermatophyta</taxon>
        <taxon>Magnoliopsida</taxon>
        <taxon>eudicotyledons</taxon>
        <taxon>Gunneridae</taxon>
        <taxon>Pentapetalae</taxon>
        <taxon>asterids</taxon>
        <taxon>campanulids</taxon>
        <taxon>Asterales</taxon>
        <taxon>Asteraceae</taxon>
        <taxon>Cichorioideae</taxon>
        <taxon>Cichorieae</taxon>
        <taxon>Lactucinae</taxon>
        <taxon>Lactuca</taxon>
    </lineage>
</organism>
<dbReference type="SUPFAM" id="SSF52200">
    <property type="entry name" value="Toll/Interleukin receptor TIR domain"/>
    <property type="match status" value="1"/>
</dbReference>
<evidence type="ECO:0000313" key="4">
    <source>
        <dbReference type="EMBL" id="KAJ0226802.1"/>
    </source>
</evidence>
<comment type="caution">
    <text evidence="4">The sequence shown here is derived from an EMBL/GenBank/DDBJ whole genome shotgun (WGS) entry which is preliminary data.</text>
</comment>
<dbReference type="SUPFAM" id="SSF52058">
    <property type="entry name" value="L domain-like"/>
    <property type="match status" value="1"/>
</dbReference>
<keyword evidence="5" id="KW-1185">Reference proteome</keyword>
<evidence type="ECO:0000256" key="1">
    <source>
        <dbReference type="ARBA" id="ARBA00022614"/>
    </source>
</evidence>
<dbReference type="SMART" id="SM00255">
    <property type="entry name" value="TIR"/>
    <property type="match status" value="1"/>
</dbReference>
<reference evidence="4 5" key="1">
    <citation type="journal article" date="2017" name="Nat. Commun.">
        <title>Genome assembly with in vitro proximity ligation data and whole-genome triplication in lettuce.</title>
        <authorList>
            <person name="Reyes-Chin-Wo S."/>
            <person name="Wang Z."/>
            <person name="Yang X."/>
            <person name="Kozik A."/>
            <person name="Arikit S."/>
            <person name="Song C."/>
            <person name="Xia L."/>
            <person name="Froenicke L."/>
            <person name="Lavelle D.O."/>
            <person name="Truco M.J."/>
            <person name="Xia R."/>
            <person name="Zhu S."/>
            <person name="Xu C."/>
            <person name="Xu H."/>
            <person name="Xu X."/>
            <person name="Cox K."/>
            <person name="Korf I."/>
            <person name="Meyers B.C."/>
            <person name="Michelmore R.W."/>
        </authorList>
    </citation>
    <scope>NUCLEOTIDE SEQUENCE [LARGE SCALE GENOMIC DNA]</scope>
    <source>
        <strain evidence="5">cv. Salinas</strain>
        <tissue evidence="4">Seedlings</tissue>
    </source>
</reference>
<dbReference type="InterPro" id="IPR027417">
    <property type="entry name" value="P-loop_NTPase"/>
</dbReference>
<dbReference type="PRINTS" id="PR00364">
    <property type="entry name" value="DISEASERSIST"/>
</dbReference>
<keyword evidence="2" id="KW-0520">NAD</keyword>
<evidence type="ECO:0000313" key="5">
    <source>
        <dbReference type="Proteomes" id="UP000235145"/>
    </source>
</evidence>